<evidence type="ECO:0000313" key="4">
    <source>
        <dbReference type="EMBL" id="GAA0593469.1"/>
    </source>
</evidence>
<dbReference type="InterPro" id="IPR034686">
    <property type="entry name" value="Terpene_cyclase-like_2"/>
</dbReference>
<evidence type="ECO:0000256" key="1">
    <source>
        <dbReference type="ARBA" id="ARBA00023239"/>
    </source>
</evidence>
<evidence type="ECO:0000313" key="5">
    <source>
        <dbReference type="Proteomes" id="UP001500668"/>
    </source>
</evidence>
<accession>A0ABN1FLP2</accession>
<feature type="compositionally biased region" description="Low complexity" evidence="3">
    <location>
        <begin position="12"/>
        <end position="28"/>
    </location>
</feature>
<organism evidence="4 5">
    <name type="scientific">Streptomyces crystallinus</name>
    <dbReference type="NCBI Taxonomy" id="68191"/>
    <lineage>
        <taxon>Bacteria</taxon>
        <taxon>Bacillati</taxon>
        <taxon>Actinomycetota</taxon>
        <taxon>Actinomycetes</taxon>
        <taxon>Kitasatosporales</taxon>
        <taxon>Streptomycetaceae</taxon>
        <taxon>Streptomyces</taxon>
    </lineage>
</organism>
<proteinExistence type="inferred from homology"/>
<dbReference type="EMBL" id="BAAACA010000014">
    <property type="protein sequence ID" value="GAA0593469.1"/>
    <property type="molecule type" value="Genomic_DNA"/>
</dbReference>
<name>A0ABN1FLP2_9ACTN</name>
<keyword evidence="5" id="KW-1185">Reference proteome</keyword>
<dbReference type="EC" id="4.2.3.-" evidence="2"/>
<evidence type="ECO:0000256" key="3">
    <source>
        <dbReference type="SAM" id="MobiDB-lite"/>
    </source>
</evidence>
<gene>
    <name evidence="4" type="ORF">GCM10010394_23500</name>
</gene>
<comment type="cofactor">
    <cofactor evidence="2">
        <name>Mg(2+)</name>
        <dbReference type="ChEBI" id="CHEBI:18420"/>
    </cofactor>
</comment>
<dbReference type="Gene3D" id="1.10.600.10">
    <property type="entry name" value="Farnesyl Diphosphate Synthase"/>
    <property type="match status" value="1"/>
</dbReference>
<protein>
    <recommendedName>
        <fullName evidence="2">Terpene synthase</fullName>
        <ecNumber evidence="2">4.2.3.-</ecNumber>
    </recommendedName>
</protein>
<reference evidence="4 5" key="1">
    <citation type="journal article" date="2019" name="Int. J. Syst. Evol. Microbiol.">
        <title>The Global Catalogue of Microorganisms (GCM) 10K type strain sequencing project: providing services to taxonomists for standard genome sequencing and annotation.</title>
        <authorList>
            <consortium name="The Broad Institute Genomics Platform"/>
            <consortium name="The Broad Institute Genome Sequencing Center for Infectious Disease"/>
            <person name="Wu L."/>
            <person name="Ma J."/>
        </authorList>
    </citation>
    <scope>NUCLEOTIDE SEQUENCE [LARGE SCALE GENOMIC DNA]</scope>
    <source>
        <strain evidence="4 5">JCM 5067</strain>
    </source>
</reference>
<dbReference type="InterPro" id="IPR008949">
    <property type="entry name" value="Isoprenoid_synthase_dom_sf"/>
</dbReference>
<dbReference type="Pfam" id="PF19086">
    <property type="entry name" value="Terpene_syn_C_2"/>
    <property type="match status" value="1"/>
</dbReference>
<keyword evidence="1 2" id="KW-0456">Lyase</keyword>
<comment type="caution">
    <text evidence="4">The sequence shown here is derived from an EMBL/GenBank/DDBJ whole genome shotgun (WGS) entry which is preliminary data.</text>
</comment>
<dbReference type="SUPFAM" id="SSF48576">
    <property type="entry name" value="Terpenoid synthases"/>
    <property type="match status" value="1"/>
</dbReference>
<dbReference type="RefSeq" id="WP_344073185.1">
    <property type="nucleotide sequence ID" value="NZ_BAAACA010000014.1"/>
</dbReference>
<feature type="region of interest" description="Disordered" evidence="3">
    <location>
        <begin position="1"/>
        <end position="33"/>
    </location>
</feature>
<sequence length="383" mass="41525">MKPGTDRATRHAQPGVIAAGAAPATGRPGFDRRRHDALPDGIWALRTPVSPATDLASAADLANSHVVAWARGHGLVRSDAAEDRLASVRLGDFAARVHPTASVDDLLLTTDWIAWLDFLDDQNDDRRSALDPQRFEAFLAGVADVVSTGSGRAATGPIGDALADLWARTRDRAGSGLRRRLRLHVLEYLTGNLQQAAYRRLGDLCDLTEYGVLRRAAGGILVTFDLIEIVGAAELAPSVYFSRTYQRLLTAAADVVCWTNDVLTVEKETAAGDLLNLVTVLQRTRTRTRTRNEALARARALLTRRLDDFHRAEEDLPGLCAALELDRTQQQALAACVGLLRAWMRGHADWGMSTSRYACPPADPGYLEELIPGSAHTGPALDT</sequence>
<dbReference type="PANTHER" id="PTHR35201:SF4">
    <property type="entry name" value="BETA-PINACENE SYNTHASE-RELATED"/>
    <property type="match status" value="1"/>
</dbReference>
<evidence type="ECO:0000256" key="2">
    <source>
        <dbReference type="RuleBase" id="RU366034"/>
    </source>
</evidence>
<dbReference type="Proteomes" id="UP001500668">
    <property type="component" value="Unassembled WGS sequence"/>
</dbReference>
<keyword evidence="2" id="KW-0460">Magnesium</keyword>
<dbReference type="PANTHER" id="PTHR35201">
    <property type="entry name" value="TERPENE SYNTHASE"/>
    <property type="match status" value="1"/>
</dbReference>
<comment type="similarity">
    <text evidence="2">Belongs to the terpene synthase family.</text>
</comment>
<keyword evidence="2" id="KW-0479">Metal-binding</keyword>